<feature type="transmembrane region" description="Helical" evidence="1">
    <location>
        <begin position="349"/>
        <end position="367"/>
    </location>
</feature>
<dbReference type="RefSeq" id="WP_143056311.1">
    <property type="nucleotide sequence ID" value="NZ_FOHB01000009.1"/>
</dbReference>
<feature type="transmembrane region" description="Helical" evidence="1">
    <location>
        <begin position="128"/>
        <end position="151"/>
    </location>
</feature>
<keyword evidence="3" id="KW-1185">Reference proteome</keyword>
<evidence type="ECO:0000256" key="1">
    <source>
        <dbReference type="SAM" id="Phobius"/>
    </source>
</evidence>
<gene>
    <name evidence="2" type="ORF">SAMN05216199_4015</name>
</gene>
<dbReference type="Pfam" id="PF19877">
    <property type="entry name" value="DUF6350"/>
    <property type="match status" value="1"/>
</dbReference>
<feature type="transmembrane region" description="Helical" evidence="1">
    <location>
        <begin position="30"/>
        <end position="54"/>
    </location>
</feature>
<sequence length="415" mass="42194">MSVMDLLRGVPSQTSGGGTPDGQTPWHRPLLAGAGTALASALVVVLPALVAWVASPQSTVAWTDALGVGASLWLLAGGSWLRAGTASIAFVPLLLTAGVVAAAAWGALRSGREVVEGHRTAGHRWGLLPPLLVRVLGLWAGGYAACAALWAAAASASSLRPQVLGLVLPLVVVPAAAVVIAAGRLVARDRALAGPRWRRPDFLPDVVRRAVRPAAVGVGALLATGTAVVVLVVVLRFGQISHLHDELAAGVVGGVVLTLAQVLCLPNLGLWALSFLAGTGFSVVEGASTTWTGSRSALMPMVPVLGALPDPGAFPGWLPVLALVPVAVGALVGWRSLRSLALLSTTRTKLLVTGTAVALTAGAIGLLDLLAGSSLGSQRLSHMGAPAGAMTVALLLELALGAGLVLVWDRWRLRR</sequence>
<accession>A0A1H9XMS8</accession>
<feature type="transmembrane region" description="Helical" evidence="1">
    <location>
        <begin position="88"/>
        <end position="108"/>
    </location>
</feature>
<keyword evidence="1" id="KW-0472">Membrane</keyword>
<keyword evidence="1" id="KW-1133">Transmembrane helix</keyword>
<dbReference type="Proteomes" id="UP000199019">
    <property type="component" value="Unassembled WGS sequence"/>
</dbReference>
<feature type="transmembrane region" description="Helical" evidence="1">
    <location>
        <begin position="163"/>
        <end position="187"/>
    </location>
</feature>
<evidence type="ECO:0000313" key="3">
    <source>
        <dbReference type="Proteomes" id="UP000199019"/>
    </source>
</evidence>
<feature type="transmembrane region" description="Helical" evidence="1">
    <location>
        <begin position="214"/>
        <end position="235"/>
    </location>
</feature>
<evidence type="ECO:0000313" key="2">
    <source>
        <dbReference type="EMBL" id="SES47147.1"/>
    </source>
</evidence>
<dbReference type="OrthoDB" id="4843046at2"/>
<organism evidence="2 3">
    <name type="scientific">Pedococcus cremeus</name>
    <dbReference type="NCBI Taxonomy" id="587636"/>
    <lineage>
        <taxon>Bacteria</taxon>
        <taxon>Bacillati</taxon>
        <taxon>Actinomycetota</taxon>
        <taxon>Actinomycetes</taxon>
        <taxon>Micrococcales</taxon>
        <taxon>Intrasporangiaceae</taxon>
        <taxon>Pedococcus</taxon>
    </lineage>
</organism>
<dbReference type="EMBL" id="FOHB01000009">
    <property type="protein sequence ID" value="SES47147.1"/>
    <property type="molecule type" value="Genomic_DNA"/>
</dbReference>
<reference evidence="3" key="1">
    <citation type="submission" date="2016-10" db="EMBL/GenBank/DDBJ databases">
        <authorList>
            <person name="Varghese N."/>
            <person name="Submissions S."/>
        </authorList>
    </citation>
    <scope>NUCLEOTIDE SEQUENCE [LARGE SCALE GENOMIC DNA]</scope>
    <source>
        <strain evidence="3">CGMCC 1.6963</strain>
    </source>
</reference>
<feature type="transmembrane region" description="Helical" evidence="1">
    <location>
        <begin position="247"/>
        <end position="273"/>
    </location>
</feature>
<dbReference type="InterPro" id="IPR045931">
    <property type="entry name" value="DUF6350"/>
</dbReference>
<feature type="transmembrane region" description="Helical" evidence="1">
    <location>
        <begin position="387"/>
        <end position="408"/>
    </location>
</feature>
<dbReference type="AlphaFoldDB" id="A0A1H9XMS8"/>
<feature type="transmembrane region" description="Helical" evidence="1">
    <location>
        <begin position="60"/>
        <end position="81"/>
    </location>
</feature>
<feature type="transmembrane region" description="Helical" evidence="1">
    <location>
        <begin position="317"/>
        <end position="337"/>
    </location>
</feature>
<proteinExistence type="predicted"/>
<name>A0A1H9XMS8_9MICO</name>
<keyword evidence="1" id="KW-0812">Transmembrane</keyword>
<dbReference type="STRING" id="587636.SAMN05216199_4015"/>
<protein>
    <submittedName>
        <fullName evidence="2">Uncharacterized protein</fullName>
    </submittedName>
</protein>